<feature type="non-terminal residue" evidence="2">
    <location>
        <position position="1"/>
    </location>
</feature>
<organism evidence="2 3">
    <name type="scientific">Pleuronectes platessa</name>
    <name type="common">European plaice</name>
    <dbReference type="NCBI Taxonomy" id="8262"/>
    <lineage>
        <taxon>Eukaryota</taxon>
        <taxon>Metazoa</taxon>
        <taxon>Chordata</taxon>
        <taxon>Craniata</taxon>
        <taxon>Vertebrata</taxon>
        <taxon>Euteleostomi</taxon>
        <taxon>Actinopterygii</taxon>
        <taxon>Neopterygii</taxon>
        <taxon>Teleostei</taxon>
        <taxon>Neoteleostei</taxon>
        <taxon>Acanthomorphata</taxon>
        <taxon>Carangaria</taxon>
        <taxon>Pleuronectiformes</taxon>
        <taxon>Pleuronectoidei</taxon>
        <taxon>Pleuronectidae</taxon>
        <taxon>Pleuronectes</taxon>
    </lineage>
</organism>
<gene>
    <name evidence="2" type="ORF">PLEPLA_LOCUS47725</name>
</gene>
<dbReference type="AlphaFoldDB" id="A0A9N7VZ93"/>
<dbReference type="EMBL" id="CADEAL010004450">
    <property type="protein sequence ID" value="CAB1459888.1"/>
    <property type="molecule type" value="Genomic_DNA"/>
</dbReference>
<evidence type="ECO:0000313" key="2">
    <source>
        <dbReference type="EMBL" id="CAB1459888.1"/>
    </source>
</evidence>
<name>A0A9N7VZ93_PLEPL</name>
<accession>A0A9N7VZ93</accession>
<evidence type="ECO:0000256" key="1">
    <source>
        <dbReference type="SAM" id="MobiDB-lite"/>
    </source>
</evidence>
<keyword evidence="3" id="KW-1185">Reference proteome</keyword>
<comment type="caution">
    <text evidence="2">The sequence shown here is derived from an EMBL/GenBank/DDBJ whole genome shotgun (WGS) entry which is preliminary data.</text>
</comment>
<feature type="compositionally biased region" description="Polar residues" evidence="1">
    <location>
        <begin position="38"/>
        <end position="53"/>
    </location>
</feature>
<proteinExistence type="predicted"/>
<feature type="region of interest" description="Disordered" evidence="1">
    <location>
        <begin position="38"/>
        <end position="79"/>
    </location>
</feature>
<dbReference type="Proteomes" id="UP001153269">
    <property type="component" value="Unassembled WGS sequence"/>
</dbReference>
<sequence>CFAPEAAGHRPAPAEYYLLYTPGSDSFQLSPRCHTSSSAILPTNNLTDVSVHSSEADNEANTQRHEQVSGPEAGHSDPPFLVPVWRPFIKM</sequence>
<protein>
    <submittedName>
        <fullName evidence="2">Uncharacterized protein</fullName>
    </submittedName>
</protein>
<reference evidence="2" key="1">
    <citation type="submission" date="2020-03" db="EMBL/GenBank/DDBJ databases">
        <authorList>
            <person name="Weist P."/>
        </authorList>
    </citation>
    <scope>NUCLEOTIDE SEQUENCE</scope>
</reference>
<evidence type="ECO:0000313" key="3">
    <source>
        <dbReference type="Proteomes" id="UP001153269"/>
    </source>
</evidence>